<sequence length="322" mass="36607">MPYYGKEPLFYYQNVEVSGKGTVELLAIKIDYYERFQVMAVSHIPYKGAKLLFGLFITRDGRDESTREREKQRDGDSGIGDIKDDNEEFDKKSLSAATSSEVPPQIPKKEKKMVLDEKEKDPLEDLVENEKLLKLYELCRAFETAGCKPPNDLKDMFERFKKEMAAEGKVVKLGRKGFEGPGYNYDEGEAAADANRKEMNRLPRERRFKALVASFSFPDIVEYENLTNDQFEETLQIFPKGKAKGLKRSAKSGIKQKQKETNQESKKLEKELEESQELDAAHQSSKATPLSTEKATMPDDEPKVTPEDEGGSEKIAEPNTSF</sequence>
<name>A0A1I7TTU1_9PELO</name>
<evidence type="ECO:0000313" key="3">
    <source>
        <dbReference type="WBParaSite" id="Csp11.Scaffold629.g11716.t1"/>
    </source>
</evidence>
<feature type="compositionally biased region" description="Polar residues" evidence="1">
    <location>
        <begin position="282"/>
        <end position="294"/>
    </location>
</feature>
<evidence type="ECO:0000256" key="1">
    <source>
        <dbReference type="SAM" id="MobiDB-lite"/>
    </source>
</evidence>
<feature type="compositionally biased region" description="Basic and acidic residues" evidence="1">
    <location>
        <begin position="296"/>
        <end position="316"/>
    </location>
</feature>
<dbReference type="AlphaFoldDB" id="A0A1I7TTU1"/>
<evidence type="ECO:0000313" key="2">
    <source>
        <dbReference type="Proteomes" id="UP000095282"/>
    </source>
</evidence>
<feature type="region of interest" description="Disordered" evidence="1">
    <location>
        <begin position="63"/>
        <end position="117"/>
    </location>
</feature>
<feature type="compositionally biased region" description="Basic residues" evidence="1">
    <location>
        <begin position="241"/>
        <end position="256"/>
    </location>
</feature>
<feature type="compositionally biased region" description="Basic and acidic residues" evidence="1">
    <location>
        <begin position="257"/>
        <end position="270"/>
    </location>
</feature>
<dbReference type="eggNOG" id="KOG0334">
    <property type="taxonomic scope" value="Eukaryota"/>
</dbReference>
<feature type="compositionally biased region" description="Basic and acidic residues" evidence="1">
    <location>
        <begin position="63"/>
        <end position="76"/>
    </location>
</feature>
<proteinExistence type="predicted"/>
<dbReference type="Proteomes" id="UP000095282">
    <property type="component" value="Unplaced"/>
</dbReference>
<feature type="region of interest" description="Disordered" evidence="1">
    <location>
        <begin position="241"/>
        <end position="322"/>
    </location>
</feature>
<accession>A0A1I7TTU1</accession>
<dbReference type="STRING" id="1561998.A0A1I7TTU1"/>
<keyword evidence="2" id="KW-1185">Reference proteome</keyword>
<dbReference type="WBParaSite" id="Csp11.Scaffold629.g11716.t1">
    <property type="protein sequence ID" value="Csp11.Scaffold629.g11716.t1"/>
    <property type="gene ID" value="Csp11.Scaffold629.g11716"/>
</dbReference>
<reference evidence="3" key="1">
    <citation type="submission" date="2016-11" db="UniProtKB">
        <authorList>
            <consortium name="WormBaseParasite"/>
        </authorList>
    </citation>
    <scope>IDENTIFICATION</scope>
</reference>
<organism evidence="2 3">
    <name type="scientific">Caenorhabditis tropicalis</name>
    <dbReference type="NCBI Taxonomy" id="1561998"/>
    <lineage>
        <taxon>Eukaryota</taxon>
        <taxon>Metazoa</taxon>
        <taxon>Ecdysozoa</taxon>
        <taxon>Nematoda</taxon>
        <taxon>Chromadorea</taxon>
        <taxon>Rhabditida</taxon>
        <taxon>Rhabditina</taxon>
        <taxon>Rhabditomorpha</taxon>
        <taxon>Rhabditoidea</taxon>
        <taxon>Rhabditidae</taxon>
        <taxon>Peloderinae</taxon>
        <taxon>Caenorhabditis</taxon>
    </lineage>
</organism>
<protein>
    <submittedName>
        <fullName evidence="3">DEK_C domain-containing protein</fullName>
    </submittedName>
</protein>